<evidence type="ECO:0000313" key="3">
    <source>
        <dbReference type="Proteomes" id="UP000001844"/>
    </source>
</evidence>
<reference evidence="3" key="1">
    <citation type="submission" date="2010-04" db="EMBL/GenBank/DDBJ databases">
        <title>Complete genome sequence of Nitrosococcus halophilus Nc4, a salt-adapted, aerobic obligate ammonia-oxidizing sulfur purple bacterium.</title>
        <authorList>
            <consortium name="US DOE Joint Genome Institute"/>
            <person name="Campbell M.A."/>
            <person name="Malfatti S.A."/>
            <person name="Chain P.S.G."/>
            <person name="Heidelberg J.F."/>
            <person name="Ward B.B."/>
            <person name="Klotz M.G."/>
        </authorList>
    </citation>
    <scope>NUCLEOTIDE SEQUENCE [LARGE SCALE GENOMIC DNA]</scope>
    <source>
        <strain evidence="3">Nc4</strain>
    </source>
</reference>
<dbReference type="Proteomes" id="UP000001844">
    <property type="component" value="Chromosome"/>
</dbReference>
<keyword evidence="3" id="KW-1185">Reference proteome</keyword>
<protein>
    <submittedName>
        <fullName evidence="2">Uncharacterized protein</fullName>
    </submittedName>
</protein>
<dbReference type="KEGG" id="nhl:Nhal_1256"/>
<keyword evidence="1" id="KW-1133">Transmembrane helix</keyword>
<feature type="transmembrane region" description="Helical" evidence="1">
    <location>
        <begin position="38"/>
        <end position="64"/>
    </location>
</feature>
<gene>
    <name evidence="2" type="ordered locus">Nhal_1256</name>
</gene>
<organism evidence="2 3">
    <name type="scientific">Nitrosococcus halophilus (strain Nc4)</name>
    <dbReference type="NCBI Taxonomy" id="472759"/>
    <lineage>
        <taxon>Bacteria</taxon>
        <taxon>Pseudomonadati</taxon>
        <taxon>Pseudomonadota</taxon>
        <taxon>Gammaproteobacteria</taxon>
        <taxon>Chromatiales</taxon>
        <taxon>Chromatiaceae</taxon>
        <taxon>Nitrosococcus</taxon>
    </lineage>
</organism>
<keyword evidence="1" id="KW-0472">Membrane</keyword>
<accession>D5C091</accession>
<evidence type="ECO:0000256" key="1">
    <source>
        <dbReference type="SAM" id="Phobius"/>
    </source>
</evidence>
<dbReference type="EMBL" id="CP001798">
    <property type="protein sequence ID" value="ADE14417.1"/>
    <property type="molecule type" value="Genomic_DNA"/>
</dbReference>
<proteinExistence type="predicted"/>
<keyword evidence="1" id="KW-0812">Transmembrane</keyword>
<name>D5C091_NITHN</name>
<evidence type="ECO:0000313" key="2">
    <source>
        <dbReference type="EMBL" id="ADE14417.1"/>
    </source>
</evidence>
<dbReference type="AlphaFoldDB" id="D5C091"/>
<dbReference type="HOGENOM" id="CLU_2094247_0_0_6"/>
<sequence>MELAFYLLTVVLIGTTSYWILGNAYSMMRKPAVYFPSSLALVSIIGVFIAGIGGILLAVLIFNLEFRKRQDYNKTHRVIAGTFVLGVCPLKRLHTRLADSGLTCIKGSDTSPPSHY</sequence>